<dbReference type="InterPro" id="IPR027939">
    <property type="entry name" value="NMT1/THI5"/>
</dbReference>
<keyword evidence="7" id="KW-0663">Pyridoxal phosphate</keyword>
<evidence type="ECO:0000256" key="9">
    <source>
        <dbReference type="ARBA" id="ARBA00023004"/>
    </source>
</evidence>
<evidence type="ECO:0000259" key="13">
    <source>
        <dbReference type="Pfam" id="PF09084"/>
    </source>
</evidence>
<evidence type="ECO:0000256" key="7">
    <source>
        <dbReference type="ARBA" id="ARBA00022898"/>
    </source>
</evidence>
<dbReference type="AlphaFoldDB" id="A0AAW1RSA0"/>
<comment type="similarity">
    <text evidence="3">Belongs to the NMT1/THI5 family.</text>
</comment>
<feature type="chain" id="PRO_5043990897" description="Thiamine pyrimidine synthase" evidence="12">
    <location>
        <begin position="21"/>
        <end position="81"/>
    </location>
</feature>
<dbReference type="Gene3D" id="3.40.190.10">
    <property type="entry name" value="Periplasmic binding protein-like II"/>
    <property type="match status" value="1"/>
</dbReference>
<keyword evidence="9" id="KW-0408">Iron</keyword>
<reference evidence="14 15" key="1">
    <citation type="journal article" date="2024" name="Nat. Commun.">
        <title>Phylogenomics reveals the evolutionary origins of lichenization in chlorophyte algae.</title>
        <authorList>
            <person name="Puginier C."/>
            <person name="Libourel C."/>
            <person name="Otte J."/>
            <person name="Skaloud P."/>
            <person name="Haon M."/>
            <person name="Grisel S."/>
            <person name="Petersen M."/>
            <person name="Berrin J.G."/>
            <person name="Delaux P.M."/>
            <person name="Dal Grande F."/>
            <person name="Keller J."/>
        </authorList>
    </citation>
    <scope>NUCLEOTIDE SEQUENCE [LARGE SCALE GENOMIC DNA]</scope>
    <source>
        <strain evidence="14 15">SAG 245.80</strain>
    </source>
</reference>
<organism evidence="14 15">
    <name type="scientific">Elliptochloris bilobata</name>
    <dbReference type="NCBI Taxonomy" id="381761"/>
    <lineage>
        <taxon>Eukaryota</taxon>
        <taxon>Viridiplantae</taxon>
        <taxon>Chlorophyta</taxon>
        <taxon>core chlorophytes</taxon>
        <taxon>Trebouxiophyceae</taxon>
        <taxon>Trebouxiophyceae incertae sedis</taxon>
        <taxon>Elliptochloris clade</taxon>
        <taxon>Elliptochloris</taxon>
    </lineage>
</organism>
<dbReference type="InterPro" id="IPR015168">
    <property type="entry name" value="SsuA/THI5"/>
</dbReference>
<dbReference type="PANTHER" id="PTHR31528:SF1">
    <property type="entry name" value="4-AMINO-5-HYDROXYMETHYL-2-METHYLPYRIMIDINE PHOSPHATE SYNTHASE THI11-RELATED"/>
    <property type="match status" value="1"/>
</dbReference>
<dbReference type="EMBL" id="JALJOU010000027">
    <property type="protein sequence ID" value="KAK9836036.1"/>
    <property type="molecule type" value="Genomic_DNA"/>
</dbReference>
<keyword evidence="12" id="KW-0732">Signal</keyword>
<gene>
    <name evidence="14" type="ORF">WJX81_007911</name>
</gene>
<comment type="subunit">
    <text evidence="4">Homodimer.</text>
</comment>
<evidence type="ECO:0000256" key="2">
    <source>
        <dbReference type="ARBA" id="ARBA00004948"/>
    </source>
</evidence>
<dbReference type="Pfam" id="PF09084">
    <property type="entry name" value="NMT1"/>
    <property type="match status" value="1"/>
</dbReference>
<name>A0AAW1RSA0_9CHLO</name>
<dbReference type="GO" id="GO:0046872">
    <property type="term" value="F:metal ion binding"/>
    <property type="evidence" value="ECO:0007669"/>
    <property type="project" value="UniProtKB-KW"/>
</dbReference>
<comment type="catalytic activity">
    <reaction evidence="11">
        <text>N(6)-(pyridoxal phosphate)-L-lysyl-[4-amino-5-hydroxymethyl-2-methylpyrimidine phosphate synthase] + L-histidyl-[4-amino-5-hydroxymethyl-2-methylpyrimidine phosphate synthase] + 2 Fe(3+) + 4 H2O = L-lysyl-[4-amino-5-hydroxymethyl-2-methylpyrimidine phosphate synthase] + (2S)-2-amino-5-hydroxy-4-oxopentanoyl-[4-amino-5-hydroxymethyl-2-methylpyrimidine phosphate synthase] + 4-amino-2-methyl-5-(phosphooxymethyl)pyrimidine + 3-oxopropanoate + 2 Fe(2+) + 2 H(+)</text>
        <dbReference type="Rhea" id="RHEA:65756"/>
        <dbReference type="Rhea" id="RHEA-COMP:16892"/>
        <dbReference type="Rhea" id="RHEA-COMP:16893"/>
        <dbReference type="Rhea" id="RHEA-COMP:16894"/>
        <dbReference type="Rhea" id="RHEA-COMP:16895"/>
        <dbReference type="ChEBI" id="CHEBI:15377"/>
        <dbReference type="ChEBI" id="CHEBI:15378"/>
        <dbReference type="ChEBI" id="CHEBI:29033"/>
        <dbReference type="ChEBI" id="CHEBI:29034"/>
        <dbReference type="ChEBI" id="CHEBI:29969"/>
        <dbReference type="ChEBI" id="CHEBI:29979"/>
        <dbReference type="ChEBI" id="CHEBI:33190"/>
        <dbReference type="ChEBI" id="CHEBI:58354"/>
        <dbReference type="ChEBI" id="CHEBI:143915"/>
        <dbReference type="ChEBI" id="CHEBI:157692"/>
    </reaction>
    <physiologicalReaction direction="left-to-right" evidence="11">
        <dbReference type="Rhea" id="RHEA:65757"/>
    </physiologicalReaction>
</comment>
<comment type="function">
    <text evidence="1">Responsible for the formation of the pyrimidine heterocycle in the thiamine biosynthesis pathway. Catalyzes the formation of hydroxymethylpyrimidine phosphate (HMP-P) from histidine and pyridoxal phosphate (PLP). The protein uses PLP and the active site histidine to form HMP-P, generating an inactive enzyme. The enzyme can only undergo a single turnover, which suggests it is a suicide enzyme.</text>
</comment>
<evidence type="ECO:0000313" key="14">
    <source>
        <dbReference type="EMBL" id="KAK9836036.1"/>
    </source>
</evidence>
<keyword evidence="8" id="KW-0784">Thiamine biosynthesis</keyword>
<protein>
    <recommendedName>
        <fullName evidence="10">Thiamine pyrimidine synthase</fullName>
    </recommendedName>
</protein>
<feature type="signal peptide" evidence="12">
    <location>
        <begin position="1"/>
        <end position="20"/>
    </location>
</feature>
<proteinExistence type="inferred from homology"/>
<evidence type="ECO:0000256" key="5">
    <source>
        <dbReference type="ARBA" id="ARBA00022679"/>
    </source>
</evidence>
<evidence type="ECO:0000256" key="6">
    <source>
        <dbReference type="ARBA" id="ARBA00022723"/>
    </source>
</evidence>
<dbReference type="GO" id="GO:0016740">
    <property type="term" value="F:transferase activity"/>
    <property type="evidence" value="ECO:0007669"/>
    <property type="project" value="UniProtKB-KW"/>
</dbReference>
<evidence type="ECO:0000256" key="1">
    <source>
        <dbReference type="ARBA" id="ARBA00003469"/>
    </source>
</evidence>
<keyword evidence="15" id="KW-1185">Reference proteome</keyword>
<evidence type="ECO:0000256" key="3">
    <source>
        <dbReference type="ARBA" id="ARBA00009406"/>
    </source>
</evidence>
<dbReference type="Proteomes" id="UP001445335">
    <property type="component" value="Unassembled WGS sequence"/>
</dbReference>
<feature type="domain" description="SsuA/THI5-like" evidence="13">
    <location>
        <begin position="17"/>
        <end position="73"/>
    </location>
</feature>
<dbReference type="PANTHER" id="PTHR31528">
    <property type="entry name" value="4-AMINO-5-HYDROXYMETHYL-2-METHYLPYRIMIDINE PHOSPHATE SYNTHASE THI11-RELATED"/>
    <property type="match status" value="1"/>
</dbReference>
<comment type="pathway">
    <text evidence="2">Cofactor biosynthesis; thiamine diphosphate biosynthesis.</text>
</comment>
<keyword evidence="5" id="KW-0808">Transferase</keyword>
<evidence type="ECO:0000256" key="10">
    <source>
        <dbReference type="ARBA" id="ARBA00033171"/>
    </source>
</evidence>
<dbReference type="GO" id="GO:0009228">
    <property type="term" value="P:thiamine biosynthetic process"/>
    <property type="evidence" value="ECO:0007669"/>
    <property type="project" value="UniProtKB-KW"/>
</dbReference>
<sequence length="81" mass="8933">MYVLALMITLALEWLPNTNHTCFFVAQAHGWYEEAGIKVSFLSPHADEYRTTPASKLRSGAATLAIAPTETATSSHRPRNT</sequence>
<keyword evidence="6" id="KW-0479">Metal-binding</keyword>
<dbReference type="SUPFAM" id="SSF53850">
    <property type="entry name" value="Periplasmic binding protein-like II"/>
    <property type="match status" value="1"/>
</dbReference>
<evidence type="ECO:0000313" key="15">
    <source>
        <dbReference type="Proteomes" id="UP001445335"/>
    </source>
</evidence>
<comment type="caution">
    <text evidence="14">The sequence shown here is derived from an EMBL/GenBank/DDBJ whole genome shotgun (WGS) entry which is preliminary data.</text>
</comment>
<evidence type="ECO:0000256" key="12">
    <source>
        <dbReference type="SAM" id="SignalP"/>
    </source>
</evidence>
<evidence type="ECO:0000256" key="8">
    <source>
        <dbReference type="ARBA" id="ARBA00022977"/>
    </source>
</evidence>
<evidence type="ECO:0000256" key="11">
    <source>
        <dbReference type="ARBA" id="ARBA00048179"/>
    </source>
</evidence>
<evidence type="ECO:0000256" key="4">
    <source>
        <dbReference type="ARBA" id="ARBA00011738"/>
    </source>
</evidence>
<accession>A0AAW1RSA0</accession>